<dbReference type="EMBL" id="QJJQ01000029">
    <property type="protein sequence ID" value="PXW80363.1"/>
    <property type="molecule type" value="Genomic_DNA"/>
</dbReference>
<dbReference type="InterPro" id="IPR010985">
    <property type="entry name" value="Ribbon_hlx_hlx"/>
</dbReference>
<dbReference type="AlphaFoldDB" id="A0A2V3VF31"/>
<dbReference type="Proteomes" id="UP000247978">
    <property type="component" value="Unassembled WGS sequence"/>
</dbReference>
<protein>
    <submittedName>
        <fullName evidence="1">CopG family transcriptional regulator/antitoxin EndoAI</fullName>
    </submittedName>
</protein>
<comment type="caution">
    <text evidence="1">The sequence shown here is derived from an EMBL/GenBank/DDBJ whole genome shotgun (WGS) entry which is preliminary data.</text>
</comment>
<name>A0A2V3VF31_9BACI</name>
<dbReference type="InterPro" id="IPR013321">
    <property type="entry name" value="Arc_rbn_hlx_hlx"/>
</dbReference>
<gene>
    <name evidence="1" type="ORF">DFR56_12917</name>
</gene>
<dbReference type="SUPFAM" id="SSF47598">
    <property type="entry name" value="Ribbon-helix-helix"/>
    <property type="match status" value="1"/>
</dbReference>
<organism evidence="1 2">
    <name type="scientific">Pseudogracilibacillus auburnensis</name>
    <dbReference type="NCBI Taxonomy" id="1494959"/>
    <lineage>
        <taxon>Bacteria</taxon>
        <taxon>Bacillati</taxon>
        <taxon>Bacillota</taxon>
        <taxon>Bacilli</taxon>
        <taxon>Bacillales</taxon>
        <taxon>Bacillaceae</taxon>
        <taxon>Pseudogracilibacillus</taxon>
    </lineage>
</organism>
<dbReference type="Gene3D" id="1.10.1220.10">
    <property type="entry name" value="Met repressor-like"/>
    <property type="match status" value="1"/>
</dbReference>
<reference evidence="1 2" key="1">
    <citation type="submission" date="2018-05" db="EMBL/GenBank/DDBJ databases">
        <title>Genomic Encyclopedia of Type Strains, Phase IV (KMG-IV): sequencing the most valuable type-strain genomes for metagenomic binning, comparative biology and taxonomic classification.</title>
        <authorList>
            <person name="Goeker M."/>
        </authorList>
    </citation>
    <scope>NUCLEOTIDE SEQUENCE [LARGE SCALE GENOMIC DNA]</scope>
    <source>
        <strain evidence="1 2">DSM 28556</strain>
    </source>
</reference>
<dbReference type="GO" id="GO:0006355">
    <property type="term" value="P:regulation of DNA-templated transcription"/>
    <property type="evidence" value="ECO:0007669"/>
    <property type="project" value="InterPro"/>
</dbReference>
<keyword evidence="2" id="KW-1185">Reference proteome</keyword>
<proteinExistence type="predicted"/>
<sequence length="93" mass="10923">MLPDRLEEVLIRLPKNLFIEVNGMAKHENKDINDLIYQATKNYVQYKKEIRQLHESMQKGYEEMARINLNLCSEAFLAEEEAKNTLDRLVIGV</sequence>
<accession>A0A2V3VF31</accession>
<evidence type="ECO:0000313" key="1">
    <source>
        <dbReference type="EMBL" id="PXW80363.1"/>
    </source>
</evidence>
<evidence type="ECO:0000313" key="2">
    <source>
        <dbReference type="Proteomes" id="UP000247978"/>
    </source>
</evidence>